<protein>
    <submittedName>
        <fullName evidence="3">Uncharacterized protein</fullName>
    </submittedName>
</protein>
<sequence>MPAACRLTSKSLTTGTPGGSAPGLNQRISTFARTMAFLTPRSTDSAGHTGLNAGLLLACILIPVCVLLLAGLGFLWWRKHALYRRNGKHAKVDNGLRTRTKSLRISTMTISSWLPSAPPPAYSPAGDADPFAAHYAPSLPPSPSQPECWKAAWSPEKGAFGEKGVFGEKSEKGVWGEKGALGYAGAGPVTQHADGGIRLATGAPVPRATTSVDLSEIPPAYMRYSQYA</sequence>
<keyword evidence="4" id="KW-1185">Reference proteome</keyword>
<keyword evidence="2" id="KW-1133">Transmembrane helix</keyword>
<keyword evidence="2" id="KW-0812">Transmembrane</keyword>
<evidence type="ECO:0000256" key="1">
    <source>
        <dbReference type="SAM" id="MobiDB-lite"/>
    </source>
</evidence>
<gene>
    <name evidence="3" type="ORF">PsYK624_169180</name>
</gene>
<feature type="region of interest" description="Disordered" evidence="1">
    <location>
        <begin position="1"/>
        <end position="22"/>
    </location>
</feature>
<name>A0A9P3GRQ7_9APHY</name>
<proteinExistence type="predicted"/>
<keyword evidence="2" id="KW-0472">Membrane</keyword>
<dbReference type="AlphaFoldDB" id="A0A9P3GRQ7"/>
<dbReference type="OrthoDB" id="10624539at2759"/>
<feature type="transmembrane region" description="Helical" evidence="2">
    <location>
        <begin position="55"/>
        <end position="77"/>
    </location>
</feature>
<organism evidence="3 4">
    <name type="scientific">Phanerochaete sordida</name>
    <dbReference type="NCBI Taxonomy" id="48140"/>
    <lineage>
        <taxon>Eukaryota</taxon>
        <taxon>Fungi</taxon>
        <taxon>Dikarya</taxon>
        <taxon>Basidiomycota</taxon>
        <taxon>Agaricomycotina</taxon>
        <taxon>Agaricomycetes</taxon>
        <taxon>Polyporales</taxon>
        <taxon>Phanerochaetaceae</taxon>
        <taxon>Phanerochaete</taxon>
    </lineage>
</organism>
<evidence type="ECO:0000256" key="2">
    <source>
        <dbReference type="SAM" id="Phobius"/>
    </source>
</evidence>
<dbReference type="EMBL" id="BPQB01000174">
    <property type="protein sequence ID" value="GJF00624.1"/>
    <property type="molecule type" value="Genomic_DNA"/>
</dbReference>
<comment type="caution">
    <text evidence="3">The sequence shown here is derived from an EMBL/GenBank/DDBJ whole genome shotgun (WGS) entry which is preliminary data.</text>
</comment>
<evidence type="ECO:0000313" key="3">
    <source>
        <dbReference type="EMBL" id="GJF00624.1"/>
    </source>
</evidence>
<dbReference type="Proteomes" id="UP000703269">
    <property type="component" value="Unassembled WGS sequence"/>
</dbReference>
<accession>A0A9P3GRQ7</accession>
<reference evidence="3 4" key="1">
    <citation type="submission" date="2021-08" db="EMBL/GenBank/DDBJ databases">
        <title>Draft Genome Sequence of Phanerochaete sordida strain YK-624.</title>
        <authorList>
            <person name="Mori T."/>
            <person name="Dohra H."/>
            <person name="Suzuki T."/>
            <person name="Kawagishi H."/>
            <person name="Hirai H."/>
        </authorList>
    </citation>
    <scope>NUCLEOTIDE SEQUENCE [LARGE SCALE GENOMIC DNA]</scope>
    <source>
        <strain evidence="3 4">YK-624</strain>
    </source>
</reference>
<evidence type="ECO:0000313" key="4">
    <source>
        <dbReference type="Proteomes" id="UP000703269"/>
    </source>
</evidence>